<evidence type="ECO:0000313" key="1">
    <source>
        <dbReference type="EMBL" id="EJX01817.1"/>
    </source>
</evidence>
<protein>
    <submittedName>
        <fullName evidence="1">Uncharacterized protein</fullName>
    </submittedName>
</protein>
<name>J9G3M4_9ZZZZ</name>
<dbReference type="EMBL" id="AMCI01002806">
    <property type="protein sequence ID" value="EJX01817.1"/>
    <property type="molecule type" value="Genomic_DNA"/>
</dbReference>
<organism evidence="1">
    <name type="scientific">gut metagenome</name>
    <dbReference type="NCBI Taxonomy" id="749906"/>
    <lineage>
        <taxon>unclassified sequences</taxon>
        <taxon>metagenomes</taxon>
        <taxon>organismal metagenomes</taxon>
    </lineage>
</organism>
<accession>J9G3M4</accession>
<proteinExistence type="predicted"/>
<gene>
    <name evidence="1" type="ORF">EVA_10079</name>
</gene>
<sequence length="65" mass="7338">MCEKIRNKARVRALFFEKHHVLLHGVAQNHSSRLAWASTRRSILSGSEGKKSIPVMRSTSSTVFT</sequence>
<comment type="caution">
    <text evidence="1">The sequence shown here is derived from an EMBL/GenBank/DDBJ whole genome shotgun (WGS) entry which is preliminary data.</text>
</comment>
<reference evidence="1" key="1">
    <citation type="journal article" date="2012" name="PLoS ONE">
        <title>Gene sets for utilization of primary and secondary nutrition supplies in the distal gut of endangered iberian lynx.</title>
        <authorList>
            <person name="Alcaide M."/>
            <person name="Messina E."/>
            <person name="Richter M."/>
            <person name="Bargiela R."/>
            <person name="Peplies J."/>
            <person name="Huws S.A."/>
            <person name="Newbold C.J."/>
            <person name="Golyshin P.N."/>
            <person name="Simon M.A."/>
            <person name="Lopez G."/>
            <person name="Yakimov M.M."/>
            <person name="Ferrer M."/>
        </authorList>
    </citation>
    <scope>NUCLEOTIDE SEQUENCE</scope>
</reference>
<dbReference type="AlphaFoldDB" id="J9G3M4"/>